<evidence type="ECO:0000313" key="1">
    <source>
        <dbReference type="EMBL" id="PKC52126.1"/>
    </source>
</evidence>
<sequence length="72" mass="8482">MGTRKKVLASFLLYYIDYTFKIWQQFWVLAIICDFDKGLGFWQQFGISAIHMSNPKHILAPIDLWIRSESLA</sequence>
<reference evidence="1 2" key="2">
    <citation type="submission" date="2017-10" db="EMBL/GenBank/DDBJ databases">
        <title>Genome analyses suggest a sexual origin of heterokaryosis in a supposedly ancient asexual fungus.</title>
        <authorList>
            <person name="Corradi N."/>
            <person name="Sedzielewska K."/>
            <person name="Noel J."/>
            <person name="Charron P."/>
            <person name="Farinelli L."/>
            <person name="Marton T."/>
            <person name="Kruger M."/>
            <person name="Pelin A."/>
            <person name="Brachmann A."/>
            <person name="Corradi N."/>
        </authorList>
    </citation>
    <scope>NUCLEOTIDE SEQUENCE [LARGE SCALE GENOMIC DNA]</scope>
    <source>
        <strain evidence="1 2">A1</strain>
    </source>
</reference>
<organism evidence="1 2">
    <name type="scientific">Rhizophagus irregularis</name>
    <dbReference type="NCBI Taxonomy" id="588596"/>
    <lineage>
        <taxon>Eukaryota</taxon>
        <taxon>Fungi</taxon>
        <taxon>Fungi incertae sedis</taxon>
        <taxon>Mucoromycota</taxon>
        <taxon>Glomeromycotina</taxon>
        <taxon>Glomeromycetes</taxon>
        <taxon>Glomerales</taxon>
        <taxon>Glomeraceae</taxon>
        <taxon>Rhizophagus</taxon>
    </lineage>
</organism>
<comment type="caution">
    <text evidence="1">The sequence shown here is derived from an EMBL/GenBank/DDBJ whole genome shotgun (WGS) entry which is preliminary data.</text>
</comment>
<accession>A0A2N0QM54</accession>
<reference evidence="1 2" key="1">
    <citation type="submission" date="2017-10" db="EMBL/GenBank/DDBJ databases">
        <title>Extensive intraspecific genome diversity in a model arbuscular mycorrhizal fungus.</title>
        <authorList>
            <person name="Chen E.C.H."/>
            <person name="Morin E."/>
            <person name="Baudet D."/>
            <person name="Noel J."/>
            <person name="Ndikumana S."/>
            <person name="Charron P."/>
            <person name="St-Onge C."/>
            <person name="Giorgi J."/>
            <person name="Grigoriev I.V."/>
            <person name="Roux C."/>
            <person name="Martin F.M."/>
            <person name="Corradi N."/>
        </authorList>
    </citation>
    <scope>NUCLEOTIDE SEQUENCE [LARGE SCALE GENOMIC DNA]</scope>
    <source>
        <strain evidence="1 2">A1</strain>
    </source>
</reference>
<dbReference type="Proteomes" id="UP000232688">
    <property type="component" value="Unassembled WGS sequence"/>
</dbReference>
<dbReference type="AlphaFoldDB" id="A0A2N0QM54"/>
<protein>
    <submittedName>
        <fullName evidence="1">Uncharacterized protein</fullName>
    </submittedName>
</protein>
<gene>
    <name evidence="1" type="ORF">RhiirA1_482217</name>
</gene>
<dbReference type="VEuPathDB" id="FungiDB:RhiirA1_482217"/>
<proteinExistence type="predicted"/>
<name>A0A2N0QM54_9GLOM</name>
<evidence type="ECO:0000313" key="2">
    <source>
        <dbReference type="Proteomes" id="UP000232688"/>
    </source>
</evidence>
<dbReference type="EMBL" id="LLXH01006351">
    <property type="protein sequence ID" value="PKC52126.1"/>
    <property type="molecule type" value="Genomic_DNA"/>
</dbReference>